<dbReference type="Proteomes" id="UP000054630">
    <property type="component" value="Unassembled WGS sequence"/>
</dbReference>
<dbReference type="OrthoDB" id="10538462at2759"/>
<accession>A0A0V0RUH6</accession>
<evidence type="ECO:0000313" key="1">
    <source>
        <dbReference type="EMBL" id="KRX18147.1"/>
    </source>
</evidence>
<name>A0A0V0RUH6_9BILA</name>
<dbReference type="EMBL" id="JYDL01000077">
    <property type="protein sequence ID" value="KRX18147.1"/>
    <property type="molecule type" value="Genomic_DNA"/>
</dbReference>
<reference evidence="1 2" key="1">
    <citation type="submission" date="2015-01" db="EMBL/GenBank/DDBJ databases">
        <title>Evolution of Trichinella species and genotypes.</title>
        <authorList>
            <person name="Korhonen P.K."/>
            <person name="Edoardo P."/>
            <person name="Giuseppe L.R."/>
            <person name="Gasser R.B."/>
        </authorList>
    </citation>
    <scope>NUCLEOTIDE SEQUENCE [LARGE SCALE GENOMIC DNA]</scope>
    <source>
        <strain evidence="1">ISS37</strain>
    </source>
</reference>
<dbReference type="AlphaFoldDB" id="A0A0V0RUH6"/>
<sequence>MREKSTKRSAFALHLNAADCEIRLALAFSETNQLPGFCYMQCNSHPHTAVTPMGRPVANETPIAWNNHLRTMDQEKTSARHCNSGCKLSTNPTARWDFFPNSTTRLATEITDACDIPFPFRWYLKLFFIPSQRGFAFMTNKLEGIEKGWTADVDQVKVDGGECCKREESLSLSCTIPLTIISRHSLCQTGTSLSCTTGVASDQSIRIGTAPFDLCSTERTVLWVLRFRSSTHQGRFTLATCHPVS</sequence>
<organism evidence="1 2">
    <name type="scientific">Trichinella nelsoni</name>
    <dbReference type="NCBI Taxonomy" id="6336"/>
    <lineage>
        <taxon>Eukaryota</taxon>
        <taxon>Metazoa</taxon>
        <taxon>Ecdysozoa</taxon>
        <taxon>Nematoda</taxon>
        <taxon>Enoplea</taxon>
        <taxon>Dorylaimia</taxon>
        <taxon>Trichinellida</taxon>
        <taxon>Trichinellidae</taxon>
        <taxon>Trichinella</taxon>
    </lineage>
</organism>
<gene>
    <name evidence="1" type="ORF">T07_13894</name>
</gene>
<evidence type="ECO:0000313" key="2">
    <source>
        <dbReference type="Proteomes" id="UP000054630"/>
    </source>
</evidence>
<proteinExistence type="predicted"/>
<protein>
    <submittedName>
        <fullName evidence="1">Uncharacterized protein</fullName>
    </submittedName>
</protein>
<keyword evidence="2" id="KW-1185">Reference proteome</keyword>
<comment type="caution">
    <text evidence="1">The sequence shown here is derived from an EMBL/GenBank/DDBJ whole genome shotgun (WGS) entry which is preliminary data.</text>
</comment>